<gene>
    <name evidence="14" type="ORF">SEMRO_382_G130970.1</name>
</gene>
<dbReference type="FunFam" id="1.10.510.10:FF:000624">
    <property type="entry name" value="Mitogen-activated protein kinase"/>
    <property type="match status" value="1"/>
</dbReference>
<dbReference type="OrthoDB" id="1732493at2759"/>
<dbReference type="Proteomes" id="UP001153069">
    <property type="component" value="Unassembled WGS sequence"/>
</dbReference>
<evidence type="ECO:0000256" key="8">
    <source>
        <dbReference type="ARBA" id="ARBA00039612"/>
    </source>
</evidence>
<name>A0A9N8DV72_9STRA</name>
<evidence type="ECO:0000313" key="15">
    <source>
        <dbReference type="Proteomes" id="UP001153069"/>
    </source>
</evidence>
<reference evidence="14" key="1">
    <citation type="submission" date="2020-06" db="EMBL/GenBank/DDBJ databases">
        <authorList>
            <consortium name="Plant Systems Biology data submission"/>
        </authorList>
    </citation>
    <scope>NUCLEOTIDE SEQUENCE</scope>
    <source>
        <strain evidence="14">D6</strain>
    </source>
</reference>
<evidence type="ECO:0000313" key="14">
    <source>
        <dbReference type="EMBL" id="CAB9509257.1"/>
    </source>
</evidence>
<dbReference type="GO" id="GO:0008353">
    <property type="term" value="F:RNA polymerase II CTD heptapeptide repeat kinase activity"/>
    <property type="evidence" value="ECO:0007669"/>
    <property type="project" value="UniProtKB-EC"/>
</dbReference>
<keyword evidence="15" id="KW-1185">Reference proteome</keyword>
<keyword evidence="2" id="KW-0723">Serine/threonine-protein kinase</keyword>
<comment type="subunit">
    <text evidence="7">May form a complex composed of at least the catalytic subunit CRK2 and a cyclin.</text>
</comment>
<evidence type="ECO:0000256" key="1">
    <source>
        <dbReference type="ARBA" id="ARBA00012409"/>
    </source>
</evidence>
<evidence type="ECO:0000256" key="7">
    <source>
        <dbReference type="ARBA" id="ARBA00038543"/>
    </source>
</evidence>
<dbReference type="InterPro" id="IPR000719">
    <property type="entry name" value="Prot_kinase_dom"/>
</dbReference>
<keyword evidence="6 11" id="KW-0067">ATP-binding</keyword>
<dbReference type="SUPFAM" id="SSF56112">
    <property type="entry name" value="Protein kinase-like (PK-like)"/>
    <property type="match status" value="1"/>
</dbReference>
<evidence type="ECO:0000259" key="13">
    <source>
        <dbReference type="PROSITE" id="PS50011"/>
    </source>
</evidence>
<dbReference type="InterPro" id="IPR050108">
    <property type="entry name" value="CDK"/>
</dbReference>
<dbReference type="PANTHER" id="PTHR24056:SF0">
    <property type="entry name" value="CYCLIN-DEPENDENT KINASE 7"/>
    <property type="match status" value="1"/>
</dbReference>
<proteinExistence type="predicted"/>
<evidence type="ECO:0000256" key="4">
    <source>
        <dbReference type="ARBA" id="ARBA00022741"/>
    </source>
</evidence>
<evidence type="ECO:0000256" key="2">
    <source>
        <dbReference type="ARBA" id="ARBA00022527"/>
    </source>
</evidence>
<dbReference type="InterPro" id="IPR011009">
    <property type="entry name" value="Kinase-like_dom_sf"/>
</dbReference>
<evidence type="ECO:0000256" key="3">
    <source>
        <dbReference type="ARBA" id="ARBA00022679"/>
    </source>
</evidence>
<evidence type="ECO:0000256" key="12">
    <source>
        <dbReference type="SAM" id="MobiDB-lite"/>
    </source>
</evidence>
<keyword evidence="5 14" id="KW-0418">Kinase</keyword>
<organism evidence="14 15">
    <name type="scientific">Seminavis robusta</name>
    <dbReference type="NCBI Taxonomy" id="568900"/>
    <lineage>
        <taxon>Eukaryota</taxon>
        <taxon>Sar</taxon>
        <taxon>Stramenopiles</taxon>
        <taxon>Ochrophyta</taxon>
        <taxon>Bacillariophyta</taxon>
        <taxon>Bacillariophyceae</taxon>
        <taxon>Bacillariophycidae</taxon>
        <taxon>Naviculales</taxon>
        <taxon>Naviculaceae</taxon>
        <taxon>Seminavis</taxon>
    </lineage>
</organism>
<dbReference type="Pfam" id="PF00069">
    <property type="entry name" value="Pkinase"/>
    <property type="match status" value="1"/>
</dbReference>
<evidence type="ECO:0000256" key="9">
    <source>
        <dbReference type="ARBA" id="ARBA00041902"/>
    </source>
</evidence>
<feature type="domain" description="Protein kinase" evidence="13">
    <location>
        <begin position="4"/>
        <end position="291"/>
    </location>
</feature>
<dbReference type="EC" id="2.7.11.23" evidence="1"/>
<keyword evidence="3" id="KW-0808">Transferase</keyword>
<dbReference type="GO" id="GO:0005524">
    <property type="term" value="F:ATP binding"/>
    <property type="evidence" value="ECO:0007669"/>
    <property type="project" value="UniProtKB-UniRule"/>
</dbReference>
<comment type="caution">
    <text evidence="14">The sequence shown here is derived from an EMBL/GenBank/DDBJ whole genome shotgun (WGS) entry which is preliminary data.</text>
</comment>
<dbReference type="PROSITE" id="PS50011">
    <property type="entry name" value="PROTEIN_KINASE_DOM"/>
    <property type="match status" value="1"/>
</dbReference>
<dbReference type="PROSITE" id="PS00107">
    <property type="entry name" value="PROTEIN_KINASE_ATP"/>
    <property type="match status" value="1"/>
</dbReference>
<feature type="region of interest" description="Disordered" evidence="12">
    <location>
        <begin position="288"/>
        <end position="313"/>
    </location>
</feature>
<dbReference type="EMBL" id="CAICTM010000381">
    <property type="protein sequence ID" value="CAB9509257.1"/>
    <property type="molecule type" value="Genomic_DNA"/>
</dbReference>
<evidence type="ECO:0000256" key="5">
    <source>
        <dbReference type="ARBA" id="ARBA00022777"/>
    </source>
</evidence>
<sequence length="313" mass="35627">MENYRIMKQLGQGVWSRTYMGQQKDTDQLVAMKKFKANSCDEGVDFKALREIKLLSYLQHEHIIRLVDSFATPDMAVVLVYEYAHTSLDQILRNRDIPLSSPDIKQHIRMLLLAMDACHEKQILHRELNPENMFYLEDGTMKLRGFDLARMHDGKPNTLLSPQAFALWYKPPEVLMRSQHYSFSADMWSVGCIFAELMLRRPFLMGQFTELSQLDKIFKVFGTPNESNWPDYAILPLAWHSTVPVPPVAAVSLDGIFTAAPNDAISLLKSILVLDPSNRLTASQALRHPYFSNEPPPTPKGNLILSSPPPEAN</sequence>
<accession>A0A9N8DV72</accession>
<feature type="binding site" evidence="11">
    <location>
        <position position="33"/>
    </location>
    <ligand>
        <name>ATP</name>
        <dbReference type="ChEBI" id="CHEBI:30616"/>
    </ligand>
</feature>
<dbReference type="GO" id="GO:0005737">
    <property type="term" value="C:cytoplasm"/>
    <property type="evidence" value="ECO:0007669"/>
    <property type="project" value="TreeGrafter"/>
</dbReference>
<evidence type="ECO:0000256" key="6">
    <source>
        <dbReference type="ARBA" id="ARBA00022840"/>
    </source>
</evidence>
<dbReference type="InterPro" id="IPR017441">
    <property type="entry name" value="Protein_kinase_ATP_BS"/>
</dbReference>
<evidence type="ECO:0000256" key="10">
    <source>
        <dbReference type="ARBA" id="ARBA00042858"/>
    </source>
</evidence>
<dbReference type="GO" id="GO:0045944">
    <property type="term" value="P:positive regulation of transcription by RNA polymerase II"/>
    <property type="evidence" value="ECO:0007669"/>
    <property type="project" value="TreeGrafter"/>
</dbReference>
<protein>
    <recommendedName>
        <fullName evidence="8">Cyclin-dependent kinase 2 homolog</fullName>
        <ecNumber evidence="1">2.7.11.23</ecNumber>
    </recommendedName>
    <alternativeName>
        <fullName evidence="9">Cell division control protein 2 homolog</fullName>
    </alternativeName>
    <alternativeName>
        <fullName evidence="10">cdc2-related kinase 2</fullName>
    </alternativeName>
</protein>
<dbReference type="Gene3D" id="1.10.510.10">
    <property type="entry name" value="Transferase(Phosphotransferase) domain 1"/>
    <property type="match status" value="1"/>
</dbReference>
<dbReference type="GO" id="GO:0004693">
    <property type="term" value="F:cyclin-dependent protein serine/threonine kinase activity"/>
    <property type="evidence" value="ECO:0007669"/>
    <property type="project" value="TreeGrafter"/>
</dbReference>
<dbReference type="AlphaFoldDB" id="A0A9N8DV72"/>
<dbReference type="PANTHER" id="PTHR24056">
    <property type="entry name" value="CELL DIVISION PROTEIN KINASE"/>
    <property type="match status" value="1"/>
</dbReference>
<evidence type="ECO:0000256" key="11">
    <source>
        <dbReference type="PROSITE-ProRule" id="PRU10141"/>
    </source>
</evidence>
<keyword evidence="4 11" id="KW-0547">Nucleotide-binding</keyword>
<dbReference type="GO" id="GO:0070985">
    <property type="term" value="C:transcription factor TFIIK complex"/>
    <property type="evidence" value="ECO:0007669"/>
    <property type="project" value="TreeGrafter"/>
</dbReference>
<dbReference type="Gene3D" id="3.30.200.20">
    <property type="entry name" value="Phosphorylase Kinase, domain 1"/>
    <property type="match status" value="1"/>
</dbReference>